<dbReference type="AlphaFoldDB" id="A0AAV0EH73"/>
<keyword evidence="1" id="KW-0472">Membrane</keyword>
<dbReference type="EMBL" id="CAMAPF010000921">
    <property type="protein sequence ID" value="CAH9121450.1"/>
    <property type="molecule type" value="Genomic_DNA"/>
</dbReference>
<evidence type="ECO:0000256" key="1">
    <source>
        <dbReference type="SAM" id="Phobius"/>
    </source>
</evidence>
<proteinExistence type="predicted"/>
<keyword evidence="1" id="KW-1133">Transmembrane helix</keyword>
<evidence type="ECO:0008006" key="4">
    <source>
        <dbReference type="Google" id="ProtNLM"/>
    </source>
</evidence>
<reference evidence="2" key="1">
    <citation type="submission" date="2022-07" db="EMBL/GenBank/DDBJ databases">
        <authorList>
            <person name="Macas J."/>
            <person name="Novak P."/>
            <person name="Neumann P."/>
        </authorList>
    </citation>
    <scope>NUCLEOTIDE SEQUENCE</scope>
</reference>
<keyword evidence="3" id="KW-1185">Reference proteome</keyword>
<sequence>MVIRNFCFRVDAAFYPETGKAFYGAVILSTNNDFIATKNGPLRCIGDPHTAEAMAVKDALSWMKNEAWKNVRVEMVLKLIGILAYLIFLIVFNISSINKFYVIFKKYICINKSIYIVSLRK</sequence>
<evidence type="ECO:0000313" key="3">
    <source>
        <dbReference type="Proteomes" id="UP001152523"/>
    </source>
</evidence>
<evidence type="ECO:0000313" key="2">
    <source>
        <dbReference type="EMBL" id="CAH9121450.1"/>
    </source>
</evidence>
<organism evidence="2 3">
    <name type="scientific">Cuscuta epithymum</name>
    <dbReference type="NCBI Taxonomy" id="186058"/>
    <lineage>
        <taxon>Eukaryota</taxon>
        <taxon>Viridiplantae</taxon>
        <taxon>Streptophyta</taxon>
        <taxon>Embryophyta</taxon>
        <taxon>Tracheophyta</taxon>
        <taxon>Spermatophyta</taxon>
        <taxon>Magnoliopsida</taxon>
        <taxon>eudicotyledons</taxon>
        <taxon>Gunneridae</taxon>
        <taxon>Pentapetalae</taxon>
        <taxon>asterids</taxon>
        <taxon>lamiids</taxon>
        <taxon>Solanales</taxon>
        <taxon>Convolvulaceae</taxon>
        <taxon>Cuscuteae</taxon>
        <taxon>Cuscuta</taxon>
        <taxon>Cuscuta subgen. Cuscuta</taxon>
    </lineage>
</organism>
<name>A0AAV0EH73_9ASTE</name>
<accession>A0AAV0EH73</accession>
<feature type="transmembrane region" description="Helical" evidence="1">
    <location>
        <begin position="75"/>
        <end position="97"/>
    </location>
</feature>
<dbReference type="Proteomes" id="UP001152523">
    <property type="component" value="Unassembled WGS sequence"/>
</dbReference>
<gene>
    <name evidence="2" type="ORF">CEPIT_LOCUS23708</name>
</gene>
<keyword evidence="1" id="KW-0812">Transmembrane</keyword>
<protein>
    <recommendedName>
        <fullName evidence="4">RNase H type-1 domain-containing protein</fullName>
    </recommendedName>
</protein>
<comment type="caution">
    <text evidence="2">The sequence shown here is derived from an EMBL/GenBank/DDBJ whole genome shotgun (WGS) entry which is preliminary data.</text>
</comment>